<evidence type="ECO:0000256" key="1">
    <source>
        <dbReference type="ARBA" id="ARBA00007847"/>
    </source>
</evidence>
<dbReference type="Proteomes" id="UP000799441">
    <property type="component" value="Unassembled WGS sequence"/>
</dbReference>
<dbReference type="SUPFAM" id="SSF53681">
    <property type="entry name" value="Aspartate/glutamate racemase"/>
    <property type="match status" value="2"/>
</dbReference>
<comment type="caution">
    <text evidence="3">The sequence shown here is derived from an EMBL/GenBank/DDBJ whole genome shotgun (WGS) entry which is preliminary data.</text>
</comment>
<dbReference type="OrthoDB" id="187836at2759"/>
<dbReference type="PANTHER" id="PTHR21198:SF7">
    <property type="entry name" value="ASPARTATE-GLUTAMATE RACEMASE FAMILY"/>
    <property type="match status" value="1"/>
</dbReference>
<evidence type="ECO:0000313" key="4">
    <source>
        <dbReference type="Proteomes" id="UP000799441"/>
    </source>
</evidence>
<dbReference type="EMBL" id="MU003831">
    <property type="protein sequence ID" value="KAF2718046.1"/>
    <property type="molecule type" value="Genomic_DNA"/>
</dbReference>
<keyword evidence="4" id="KW-1185">Reference proteome</keyword>
<accession>A0A9P4Q486</accession>
<protein>
    <submittedName>
        <fullName evidence="3">Aspartate/glutamate racemase</fullName>
    </submittedName>
</protein>
<dbReference type="InterPro" id="IPR018187">
    <property type="entry name" value="Asp/Glu_racemase_AS_1"/>
</dbReference>
<reference evidence="3" key="1">
    <citation type="journal article" date="2020" name="Stud. Mycol.">
        <title>101 Dothideomycetes genomes: a test case for predicting lifestyles and emergence of pathogens.</title>
        <authorList>
            <person name="Haridas S."/>
            <person name="Albert R."/>
            <person name="Binder M."/>
            <person name="Bloem J."/>
            <person name="Labutti K."/>
            <person name="Salamov A."/>
            <person name="Andreopoulos B."/>
            <person name="Baker S."/>
            <person name="Barry K."/>
            <person name="Bills G."/>
            <person name="Bluhm B."/>
            <person name="Cannon C."/>
            <person name="Castanera R."/>
            <person name="Culley D."/>
            <person name="Daum C."/>
            <person name="Ezra D."/>
            <person name="Gonzalez J."/>
            <person name="Henrissat B."/>
            <person name="Kuo A."/>
            <person name="Liang C."/>
            <person name="Lipzen A."/>
            <person name="Lutzoni F."/>
            <person name="Magnuson J."/>
            <person name="Mondo S."/>
            <person name="Nolan M."/>
            <person name="Ohm R."/>
            <person name="Pangilinan J."/>
            <person name="Park H.-J."/>
            <person name="Ramirez L."/>
            <person name="Alfaro M."/>
            <person name="Sun H."/>
            <person name="Tritt A."/>
            <person name="Yoshinaga Y."/>
            <person name="Zwiers L.-H."/>
            <person name="Turgeon B."/>
            <person name="Goodwin S."/>
            <person name="Spatafora J."/>
            <person name="Crous P."/>
            <person name="Grigoriev I."/>
        </authorList>
    </citation>
    <scope>NUCLEOTIDE SEQUENCE</scope>
    <source>
        <strain evidence="3">CBS 116435</strain>
    </source>
</reference>
<dbReference type="GO" id="GO:0047661">
    <property type="term" value="F:amino-acid racemase activity"/>
    <property type="evidence" value="ECO:0007669"/>
    <property type="project" value="InterPro"/>
</dbReference>
<gene>
    <name evidence="3" type="ORF">K431DRAFT_231652</name>
</gene>
<name>A0A9P4Q486_9PEZI</name>
<keyword evidence="2" id="KW-0413">Isomerase</keyword>
<evidence type="ECO:0000256" key="2">
    <source>
        <dbReference type="ARBA" id="ARBA00023235"/>
    </source>
</evidence>
<evidence type="ECO:0000313" key="3">
    <source>
        <dbReference type="EMBL" id="KAF2718046.1"/>
    </source>
</evidence>
<dbReference type="InterPro" id="IPR004380">
    <property type="entry name" value="Asp_race"/>
</dbReference>
<dbReference type="PROSITE" id="PS00923">
    <property type="entry name" value="ASP_GLU_RACEMASE_1"/>
    <property type="match status" value="1"/>
</dbReference>
<dbReference type="Pfam" id="PF01177">
    <property type="entry name" value="Asp_Glu_race"/>
    <property type="match status" value="1"/>
</dbReference>
<organism evidence="3 4">
    <name type="scientific">Polychaeton citri CBS 116435</name>
    <dbReference type="NCBI Taxonomy" id="1314669"/>
    <lineage>
        <taxon>Eukaryota</taxon>
        <taxon>Fungi</taxon>
        <taxon>Dikarya</taxon>
        <taxon>Ascomycota</taxon>
        <taxon>Pezizomycotina</taxon>
        <taxon>Dothideomycetes</taxon>
        <taxon>Dothideomycetidae</taxon>
        <taxon>Capnodiales</taxon>
        <taxon>Capnodiaceae</taxon>
        <taxon>Polychaeton</taxon>
    </lineage>
</organism>
<dbReference type="Gene3D" id="3.40.50.1860">
    <property type="match status" value="2"/>
</dbReference>
<feature type="non-terminal residue" evidence="3">
    <location>
        <position position="1"/>
    </location>
</feature>
<dbReference type="PANTHER" id="PTHR21198">
    <property type="entry name" value="GLUTAMATE RACEMASE"/>
    <property type="match status" value="1"/>
</dbReference>
<dbReference type="InterPro" id="IPR001920">
    <property type="entry name" value="Asp/Glu_race"/>
</dbReference>
<comment type="similarity">
    <text evidence="1">Belongs to the aspartate/glutamate racemases family.</text>
</comment>
<sequence>RTLALLGGMGYHATAVYYLKINERIQAELGGCSSASLLLYSFNHLEMQTLFYHGDWVEASARLTAAAKNLKAAGAEGFIICCNTAHTVAGQAEAGSGLPLWHIVDSVGRVIRNAGGVERIALLGTKMTMEGSYFTECLRSGFGLEPMFPEERQLQQVHSIVREELSRGIVTQESKDALVQILTDLISCGAQGVILGCTELQFALKPGDFAVPIWVTMEAHIAEASSWILQG</sequence>
<dbReference type="NCBIfam" id="TIGR00035">
    <property type="entry name" value="asp_race"/>
    <property type="match status" value="1"/>
</dbReference>
<dbReference type="InterPro" id="IPR015942">
    <property type="entry name" value="Asp/Glu/hydantoin_racemase"/>
</dbReference>
<dbReference type="AlphaFoldDB" id="A0A9P4Q486"/>
<proteinExistence type="inferred from homology"/>